<dbReference type="Proteomes" id="UP000076501">
    <property type="component" value="Unassembled WGS sequence"/>
</dbReference>
<dbReference type="EMBL" id="LJKA01000052">
    <property type="protein sequence ID" value="KZD32008.1"/>
    <property type="molecule type" value="Genomic_DNA"/>
</dbReference>
<organism evidence="1 2">
    <name type="scientific">Bacillus cereus</name>
    <dbReference type="NCBI Taxonomy" id="1396"/>
    <lineage>
        <taxon>Bacteria</taxon>
        <taxon>Bacillati</taxon>
        <taxon>Bacillota</taxon>
        <taxon>Bacilli</taxon>
        <taxon>Bacillales</taxon>
        <taxon>Bacillaceae</taxon>
        <taxon>Bacillus</taxon>
        <taxon>Bacillus cereus group</taxon>
    </lineage>
</organism>
<reference evidence="1 2" key="1">
    <citation type="submission" date="2015-09" db="EMBL/GenBank/DDBJ databases">
        <title>Bacillus cereus food isolates.</title>
        <authorList>
            <person name="Boekhorst J."/>
        </authorList>
    </citation>
    <scope>NUCLEOTIDE SEQUENCE [LARGE SCALE GENOMIC DNA]</scope>
    <source>
        <strain evidence="1 2">B4082</strain>
    </source>
</reference>
<evidence type="ECO:0000313" key="1">
    <source>
        <dbReference type="EMBL" id="KZD32008.1"/>
    </source>
</evidence>
<protein>
    <submittedName>
        <fullName evidence="1">Uncharacterized protein</fullName>
    </submittedName>
</protein>
<name>A0A164E2F5_BACCE</name>
<gene>
    <name evidence="1" type="ORF">B4082_3566</name>
</gene>
<proteinExistence type="predicted"/>
<dbReference type="PATRIC" id="fig|1396.539.peg.5158"/>
<sequence length="47" mass="5594">MIQLNIEKACFNQKNFQNTLFLFVLLSRFIKLIESSLIQKLQLAFFV</sequence>
<accession>A0A164E2F5</accession>
<comment type="caution">
    <text evidence="1">The sequence shown here is derived from an EMBL/GenBank/DDBJ whole genome shotgun (WGS) entry which is preliminary data.</text>
</comment>
<evidence type="ECO:0000313" key="2">
    <source>
        <dbReference type="Proteomes" id="UP000076501"/>
    </source>
</evidence>
<dbReference type="AlphaFoldDB" id="A0A164E2F5"/>